<dbReference type="InterPro" id="IPR007304">
    <property type="entry name" value="TAP46-like"/>
</dbReference>
<dbReference type="GeneID" id="25260992"/>
<dbReference type="GO" id="GO:0005829">
    <property type="term" value="C:cytosol"/>
    <property type="evidence" value="ECO:0007669"/>
    <property type="project" value="TreeGrafter"/>
</dbReference>
<dbReference type="EMBL" id="JMKJ01000599">
    <property type="protein sequence ID" value="KGG50124.1"/>
    <property type="molecule type" value="Genomic_DNA"/>
</dbReference>
<feature type="region of interest" description="Disordered" evidence="1">
    <location>
        <begin position="260"/>
        <end position="280"/>
    </location>
</feature>
<dbReference type="RefSeq" id="XP_013236560.1">
    <property type="nucleotide sequence ID" value="XM_013381106.1"/>
</dbReference>
<dbReference type="OrthoDB" id="10261753at2759"/>
<dbReference type="GO" id="GO:0051721">
    <property type="term" value="F:protein phosphatase 2A binding"/>
    <property type="evidence" value="ECO:0007669"/>
    <property type="project" value="TreeGrafter"/>
</dbReference>
<accession>A0A098VMT2</accession>
<evidence type="ECO:0000313" key="3">
    <source>
        <dbReference type="Proteomes" id="UP000029725"/>
    </source>
</evidence>
<dbReference type="PANTHER" id="PTHR10933">
    <property type="entry name" value="IMMUNOGLOBULIN-BINDING PROTEIN 1"/>
    <property type="match status" value="1"/>
</dbReference>
<evidence type="ECO:0000313" key="2">
    <source>
        <dbReference type="EMBL" id="KGG50124.1"/>
    </source>
</evidence>
<organism evidence="2 3">
    <name type="scientific">Mitosporidium daphniae</name>
    <dbReference type="NCBI Taxonomy" id="1485682"/>
    <lineage>
        <taxon>Eukaryota</taxon>
        <taxon>Fungi</taxon>
        <taxon>Fungi incertae sedis</taxon>
        <taxon>Microsporidia</taxon>
        <taxon>Mitosporidium</taxon>
    </lineage>
</organism>
<dbReference type="HOGENOM" id="CLU_852809_0_0_1"/>
<dbReference type="Proteomes" id="UP000029725">
    <property type="component" value="Unassembled WGS sequence"/>
</dbReference>
<dbReference type="AlphaFoldDB" id="A0A098VMT2"/>
<dbReference type="PANTHER" id="PTHR10933:SF9">
    <property type="entry name" value="IMMUNOGLOBULIN-BINDING PROTEIN 1"/>
    <property type="match status" value="1"/>
</dbReference>
<proteinExistence type="predicted"/>
<gene>
    <name evidence="2" type="ORF">DI09_88p60</name>
</gene>
<feature type="compositionally biased region" description="Acidic residues" evidence="1">
    <location>
        <begin position="270"/>
        <end position="280"/>
    </location>
</feature>
<keyword evidence="3" id="KW-1185">Reference proteome</keyword>
<reference evidence="2 3" key="1">
    <citation type="submission" date="2014-04" db="EMBL/GenBank/DDBJ databases">
        <title>A new species of microsporidia sheds light on the evolution of extreme parasitism.</title>
        <authorList>
            <person name="Haag K.L."/>
            <person name="James T.Y."/>
            <person name="Larsson R."/>
            <person name="Schaer T.M."/>
            <person name="Refardt D."/>
            <person name="Pombert J.-F."/>
            <person name="Ebert D."/>
        </authorList>
    </citation>
    <scope>NUCLEOTIDE SEQUENCE [LARGE SCALE GENOMIC DNA]</scope>
    <source>
        <strain evidence="2 3">UGP3</strain>
        <tissue evidence="2">Spores</tissue>
    </source>
</reference>
<sequence>MSDLFDENLSSLYSEFNRIHSAIFNDNNFKALFVNKGVSMSTDTVDICKSLEALWVKVRINLCADSKPSDGENALMLLCIPAYLAVLFENICADGFARRDVLQASKYVDNLGLLLEEIEYIYKENGCLSNEDGEARTKVRKAVQQRNMRMFLHKKTSLLLERLGGEIPVNLDEDDLAITWLHYLQVFLYSRQTMLDQEIQLLAHESTQSETYARPMFVHKIPSREQIKSKVFTASHNLPTMTMSEFIKKEMEIGNIITGTQNAQNAGPEQEQDEDLGEDQDEDIRTLRQLDEYRDGMFISPNLQTTDGDQGTPSTEAKLLNAVAFN</sequence>
<dbReference type="VEuPathDB" id="MicrosporidiaDB:DI09_88p60"/>
<name>A0A098VMT2_9MICR</name>
<comment type="caution">
    <text evidence="2">The sequence shown here is derived from an EMBL/GenBank/DDBJ whole genome shotgun (WGS) entry which is preliminary data.</text>
</comment>
<evidence type="ECO:0008006" key="4">
    <source>
        <dbReference type="Google" id="ProtNLM"/>
    </source>
</evidence>
<evidence type="ECO:0000256" key="1">
    <source>
        <dbReference type="SAM" id="MobiDB-lite"/>
    </source>
</evidence>
<dbReference type="GO" id="GO:0009966">
    <property type="term" value="P:regulation of signal transduction"/>
    <property type="evidence" value="ECO:0007669"/>
    <property type="project" value="InterPro"/>
</dbReference>
<dbReference type="GO" id="GO:0035303">
    <property type="term" value="P:regulation of dephosphorylation"/>
    <property type="evidence" value="ECO:0007669"/>
    <property type="project" value="TreeGrafter"/>
</dbReference>
<dbReference type="Pfam" id="PF04177">
    <property type="entry name" value="TAP42"/>
    <property type="match status" value="1"/>
</dbReference>
<protein>
    <recommendedName>
        <fullName evidence="4">TAP42-like protein</fullName>
    </recommendedName>
</protein>